<comment type="pathway">
    <text evidence="1">Lipid metabolism; fatty acid beta-oxidation.</text>
</comment>
<dbReference type="Pfam" id="PF00755">
    <property type="entry name" value="Carn_acyltransf"/>
    <property type="match status" value="1"/>
</dbReference>
<comment type="similarity">
    <text evidence="2 10">Belongs to the carnitine/choline acetyltransferase family.</text>
</comment>
<proteinExistence type="inferred from homology"/>
<comment type="catalytic activity">
    <reaction evidence="8">
        <text>4,8-dimethylnonanoyl-CoA + (R)-carnitine = O-4,8-dimethylnonanoyl-(R)-carnitine + CoA</text>
        <dbReference type="Rhea" id="RHEA:44860"/>
        <dbReference type="ChEBI" id="CHEBI:16347"/>
        <dbReference type="ChEBI" id="CHEBI:57287"/>
        <dbReference type="ChEBI" id="CHEBI:77061"/>
        <dbReference type="ChEBI" id="CHEBI:84654"/>
    </reaction>
</comment>
<dbReference type="Gene3D" id="1.20.1280.180">
    <property type="match status" value="1"/>
</dbReference>
<keyword evidence="4 10" id="KW-0808">Transferase</keyword>
<evidence type="ECO:0000313" key="12">
    <source>
        <dbReference type="EMBL" id="CAD7587174.1"/>
    </source>
</evidence>
<keyword evidence="6" id="KW-0443">Lipid metabolism</keyword>
<dbReference type="AlphaFoldDB" id="A0A7R9PHH9"/>
<feature type="active site" description="Proton acceptor" evidence="9">
    <location>
        <position position="373"/>
    </location>
</feature>
<accession>A0A7R9PHH9</accession>
<evidence type="ECO:0000256" key="10">
    <source>
        <dbReference type="RuleBase" id="RU003801"/>
    </source>
</evidence>
<dbReference type="InterPro" id="IPR042572">
    <property type="entry name" value="Carn_acyl_trans_N"/>
</dbReference>
<dbReference type="Gene3D" id="3.30.559.70">
    <property type="entry name" value="Choline/Carnitine o-acyltransferase, domain 2"/>
    <property type="match status" value="1"/>
</dbReference>
<evidence type="ECO:0000259" key="11">
    <source>
        <dbReference type="Pfam" id="PF00755"/>
    </source>
</evidence>
<evidence type="ECO:0000256" key="3">
    <source>
        <dbReference type="ARBA" id="ARBA00022448"/>
    </source>
</evidence>
<dbReference type="InterPro" id="IPR039551">
    <property type="entry name" value="Cho/carn_acyl_trans"/>
</dbReference>
<reference evidence="12" key="1">
    <citation type="submission" date="2020-11" db="EMBL/GenBank/DDBJ databases">
        <authorList>
            <person name="Tran Van P."/>
        </authorList>
    </citation>
    <scope>NUCLEOTIDE SEQUENCE</scope>
</reference>
<dbReference type="PROSITE" id="PS00440">
    <property type="entry name" value="ACYLTRANSF_C_2"/>
    <property type="match status" value="1"/>
</dbReference>
<dbReference type="GO" id="GO:0005739">
    <property type="term" value="C:mitochondrion"/>
    <property type="evidence" value="ECO:0007669"/>
    <property type="project" value="TreeGrafter"/>
</dbReference>
<evidence type="ECO:0000256" key="4">
    <source>
        <dbReference type="ARBA" id="ARBA00022679"/>
    </source>
</evidence>
<dbReference type="InterPro" id="IPR042231">
    <property type="entry name" value="Cho/carn_acyl_trans_2"/>
</dbReference>
<dbReference type="PANTHER" id="PTHR22589">
    <property type="entry name" value="CARNITINE O-ACYLTRANSFERASE"/>
    <property type="match status" value="1"/>
</dbReference>
<dbReference type="InterPro" id="IPR023213">
    <property type="entry name" value="CAT-like_dom_sf"/>
</dbReference>
<dbReference type="GO" id="GO:0006635">
    <property type="term" value="P:fatty acid beta-oxidation"/>
    <property type="evidence" value="ECO:0007669"/>
    <property type="project" value="UniProtKB-UniPathway"/>
</dbReference>
<dbReference type="FunFam" id="1.20.1280.180:FF:000001">
    <property type="entry name" value="Carnitine O-palmitoyltransferase 2, mitochondrial"/>
    <property type="match status" value="1"/>
</dbReference>
<evidence type="ECO:0000256" key="7">
    <source>
        <dbReference type="ARBA" id="ARBA00023315"/>
    </source>
</evidence>
<sequence length="656" mass="74356">MKPLTNLSGNSLLKCMTPLNCWKWKSSSANDYQYLQRSKIPTLHFQKSLPRLPIPKLEDTCNRYLAAQSPLLTESDFKKTKDNVTKFSEVEGKPLQAQLKAFDVKNKHTSYISELWFDMYLRDRVPLPINYNPAIVFAKEERPKYRSQLIRSTNMLISSLRFMKSLQAGILEPEVFHLNPKKSDTNIFRTVTSTLPPGLSWYGAYLFNAYPLDMSQYIGLFNATRIPEVGKDRIFRDSSRRHVLIMRNGNFYVFDVLDKDGNILSPAYILACMTYVLNDSVPAAKYPLGVLTSEERDSWARTRKYLENSGNAESLNLIDSAILNLVLDDVSIGEDIYLMLRNFLHSDGSNRWFDKSFSLIVAKDGTAAVNFEHSWGDGVAILRYFQDIYKDTTTNPYVDTDTKPSGCDPRNIVRKLDFILDDKAKCAVTEAKKNYEDIYKNLCIDYVRFPEYGRKICKIHQVSPDSIMQLGFQVAFHRLHGKYVSTYESCSTAAFKHGRTETMRPCTTATKEFCEALNSRGQNSNQELKAMLRKCSQVHGNLTKEAALGQGFDRHLFALRTLAEKNGGKMPALFEDPAYKAINHNILSTSSLTSTAVMAGGFGPVVKDGFGVAYTILDDMLGAVATSYLPHQDSEAFIENLKFAFQKIFDILNTVD</sequence>
<evidence type="ECO:0000256" key="1">
    <source>
        <dbReference type="ARBA" id="ARBA00005005"/>
    </source>
</evidence>
<dbReference type="EMBL" id="OE839425">
    <property type="protein sequence ID" value="CAD7587174.1"/>
    <property type="molecule type" value="Genomic_DNA"/>
</dbReference>
<dbReference type="SUPFAM" id="SSF52777">
    <property type="entry name" value="CoA-dependent acyltransferases"/>
    <property type="match status" value="2"/>
</dbReference>
<keyword evidence="5" id="KW-0276">Fatty acid metabolism</keyword>
<evidence type="ECO:0000256" key="2">
    <source>
        <dbReference type="ARBA" id="ARBA00005232"/>
    </source>
</evidence>
<evidence type="ECO:0000256" key="6">
    <source>
        <dbReference type="ARBA" id="ARBA00023098"/>
    </source>
</evidence>
<dbReference type="UniPathway" id="UPA00659"/>
<protein>
    <recommendedName>
        <fullName evidence="11">Choline/carnitine acyltransferase domain-containing protein</fullName>
    </recommendedName>
</protein>
<dbReference type="Gene3D" id="1.10.275.20">
    <property type="entry name" value="Choline/Carnitine o-acyltransferase"/>
    <property type="match status" value="1"/>
</dbReference>
<evidence type="ECO:0000256" key="5">
    <source>
        <dbReference type="ARBA" id="ARBA00022832"/>
    </source>
</evidence>
<feature type="domain" description="Choline/carnitine acyltransferase" evidence="11">
    <location>
        <begin position="52"/>
        <end position="642"/>
    </location>
</feature>
<dbReference type="PANTHER" id="PTHR22589:SF16">
    <property type="entry name" value="CARNITINE O-PALMITOYLTRANSFERASE 2, MITOCHONDRIAL"/>
    <property type="match status" value="1"/>
</dbReference>
<name>A0A7R9PHH9_TIMGE</name>
<dbReference type="Gene3D" id="3.30.559.10">
    <property type="entry name" value="Chloramphenicol acetyltransferase-like domain"/>
    <property type="match status" value="1"/>
</dbReference>
<evidence type="ECO:0000256" key="9">
    <source>
        <dbReference type="PIRSR" id="PIRSR600542-1"/>
    </source>
</evidence>
<organism evidence="12">
    <name type="scientific">Timema genevievae</name>
    <name type="common">Walking stick</name>
    <dbReference type="NCBI Taxonomy" id="629358"/>
    <lineage>
        <taxon>Eukaryota</taxon>
        <taxon>Metazoa</taxon>
        <taxon>Ecdysozoa</taxon>
        <taxon>Arthropoda</taxon>
        <taxon>Hexapoda</taxon>
        <taxon>Insecta</taxon>
        <taxon>Pterygota</taxon>
        <taxon>Neoptera</taxon>
        <taxon>Polyneoptera</taxon>
        <taxon>Phasmatodea</taxon>
        <taxon>Timematodea</taxon>
        <taxon>Timematoidea</taxon>
        <taxon>Timematidae</taxon>
        <taxon>Timema</taxon>
    </lineage>
</organism>
<keyword evidence="7 10" id="KW-0012">Acyltransferase</keyword>
<gene>
    <name evidence="12" type="ORF">TGEB3V08_LOCUS1396</name>
</gene>
<dbReference type="InterPro" id="IPR000542">
    <property type="entry name" value="Carn_acyl_trans"/>
</dbReference>
<keyword evidence="3" id="KW-0813">Transport</keyword>
<dbReference type="FunFam" id="1.10.275.20:FF:000001">
    <property type="entry name" value="carnitine O-palmitoyltransferase 2, mitochondrial"/>
    <property type="match status" value="1"/>
</dbReference>
<evidence type="ECO:0000256" key="8">
    <source>
        <dbReference type="ARBA" id="ARBA00048999"/>
    </source>
</evidence>
<dbReference type="GO" id="GO:0004095">
    <property type="term" value="F:carnitine O-palmitoyltransferase activity"/>
    <property type="evidence" value="ECO:0007669"/>
    <property type="project" value="TreeGrafter"/>
</dbReference>